<proteinExistence type="predicted"/>
<reference evidence="1" key="2">
    <citation type="submission" date="2023-06" db="EMBL/GenBank/DDBJ databases">
        <authorList>
            <person name="Swenson N.G."/>
            <person name="Wegrzyn J.L."/>
            <person name="Mcevoy S.L."/>
        </authorList>
    </citation>
    <scope>NUCLEOTIDE SEQUENCE</scope>
    <source>
        <strain evidence="1">NS2018</strain>
        <tissue evidence="1">Leaf</tissue>
    </source>
</reference>
<protein>
    <submittedName>
        <fullName evidence="1">Uncharacterized protein</fullName>
    </submittedName>
</protein>
<gene>
    <name evidence="1" type="ORF">LWI29_018524</name>
</gene>
<keyword evidence="2" id="KW-1185">Reference proteome</keyword>
<dbReference type="EMBL" id="JAUESC010000368">
    <property type="protein sequence ID" value="KAK0593693.1"/>
    <property type="molecule type" value="Genomic_DNA"/>
</dbReference>
<organism evidence="1 2">
    <name type="scientific">Acer saccharum</name>
    <name type="common">Sugar maple</name>
    <dbReference type="NCBI Taxonomy" id="4024"/>
    <lineage>
        <taxon>Eukaryota</taxon>
        <taxon>Viridiplantae</taxon>
        <taxon>Streptophyta</taxon>
        <taxon>Embryophyta</taxon>
        <taxon>Tracheophyta</taxon>
        <taxon>Spermatophyta</taxon>
        <taxon>Magnoliopsida</taxon>
        <taxon>eudicotyledons</taxon>
        <taxon>Gunneridae</taxon>
        <taxon>Pentapetalae</taxon>
        <taxon>rosids</taxon>
        <taxon>malvids</taxon>
        <taxon>Sapindales</taxon>
        <taxon>Sapindaceae</taxon>
        <taxon>Hippocastanoideae</taxon>
        <taxon>Acereae</taxon>
        <taxon>Acer</taxon>
    </lineage>
</organism>
<evidence type="ECO:0000313" key="2">
    <source>
        <dbReference type="Proteomes" id="UP001168877"/>
    </source>
</evidence>
<accession>A0AA39SMS3</accession>
<name>A0AA39SMS3_ACESA</name>
<evidence type="ECO:0000313" key="1">
    <source>
        <dbReference type="EMBL" id="KAK0593693.1"/>
    </source>
</evidence>
<sequence>MKDQIRSTQLWVFSLGLMGFTPRPVIDLGSTPPHTYRAFAGRELHRRCASLPSGDGVVATAAAAKNLGLKKLDFALGK</sequence>
<dbReference type="AlphaFoldDB" id="A0AA39SMS3"/>
<comment type="caution">
    <text evidence="1">The sequence shown here is derived from an EMBL/GenBank/DDBJ whole genome shotgun (WGS) entry which is preliminary data.</text>
</comment>
<dbReference type="Proteomes" id="UP001168877">
    <property type="component" value="Unassembled WGS sequence"/>
</dbReference>
<reference evidence="1" key="1">
    <citation type="journal article" date="2022" name="Plant J.">
        <title>Strategies of tolerance reflected in two North American maple genomes.</title>
        <authorList>
            <person name="McEvoy S.L."/>
            <person name="Sezen U.U."/>
            <person name="Trouern-Trend A."/>
            <person name="McMahon S.M."/>
            <person name="Schaberg P.G."/>
            <person name="Yang J."/>
            <person name="Wegrzyn J.L."/>
            <person name="Swenson N.G."/>
        </authorList>
    </citation>
    <scope>NUCLEOTIDE SEQUENCE</scope>
    <source>
        <strain evidence="1">NS2018</strain>
    </source>
</reference>